<evidence type="ECO:0000313" key="2">
    <source>
        <dbReference type="EMBL" id="GEQ53187.1"/>
    </source>
</evidence>
<accession>A0AAN4UA23</accession>
<evidence type="ECO:0000313" key="4">
    <source>
        <dbReference type="Proteomes" id="UP000886607"/>
    </source>
</evidence>
<dbReference type="EMBL" id="BKBQ01000001">
    <property type="protein sequence ID" value="GEQ53187.1"/>
    <property type="molecule type" value="Genomic_DNA"/>
</dbReference>
<gene>
    <name evidence="1" type="ORF">TK11N_00310</name>
    <name evidence="2" type="ORF">TK2N_00310</name>
</gene>
<keyword evidence="4" id="KW-1185">Reference proteome</keyword>
<comment type="caution">
    <text evidence="2">The sequence shown here is derived from an EMBL/GenBank/DDBJ whole genome shotgun (WGS) entry which is preliminary data.</text>
</comment>
<sequence length="186" mass="22359">MVTKLVIKLSLIFLSWSYSDKVIIWRRNFEKYYNESPIWVVLDLASIGKLRFFVNYLVDKYPTNNYLKLINNNIRYVSDIRNSCAHNKPILLNLQKTSRIYKPVFTNAQRMGLKKEEIKNLKVAKIFSVFELHRIMCSQGMNYHRYQEFSIYLDRVEQTIALHEQNNDIKRFFSSLRKILDEFKSE</sequence>
<evidence type="ECO:0000313" key="3">
    <source>
        <dbReference type="Proteomes" id="UP000886597"/>
    </source>
</evidence>
<name>A0AAN4UA23_9ENTE</name>
<dbReference type="EMBL" id="BKBO01000001">
    <property type="protein sequence ID" value="GEQ48179.1"/>
    <property type="molecule type" value="Genomic_DNA"/>
</dbReference>
<dbReference type="AlphaFoldDB" id="A0AAN4UA23"/>
<organism evidence="2 3">
    <name type="scientific">Tetragenococcus koreensis</name>
    <dbReference type="NCBI Taxonomy" id="290335"/>
    <lineage>
        <taxon>Bacteria</taxon>
        <taxon>Bacillati</taxon>
        <taxon>Bacillota</taxon>
        <taxon>Bacilli</taxon>
        <taxon>Lactobacillales</taxon>
        <taxon>Enterococcaceae</taxon>
        <taxon>Tetragenococcus</taxon>
    </lineage>
</organism>
<evidence type="ECO:0000313" key="1">
    <source>
        <dbReference type="EMBL" id="GEQ48179.1"/>
    </source>
</evidence>
<dbReference type="RefSeq" id="WP_202583404.1">
    <property type="nucleotide sequence ID" value="NZ_BKBP01000001.1"/>
</dbReference>
<dbReference type="Pfam" id="PF07751">
    <property type="entry name" value="Abi_2"/>
    <property type="match status" value="1"/>
</dbReference>
<protein>
    <recommendedName>
        <fullName evidence="5">Abi family protein</fullName>
    </recommendedName>
</protein>
<dbReference type="InterPro" id="IPR011664">
    <property type="entry name" value="Abi_system_AbiD/AbiF-like"/>
</dbReference>
<dbReference type="Proteomes" id="UP000886597">
    <property type="component" value="Unassembled WGS sequence"/>
</dbReference>
<reference evidence="2" key="1">
    <citation type="submission" date="2019-08" db="EMBL/GenBank/DDBJ databases">
        <authorList>
            <person name="Ishikawa M."/>
            <person name="Suzuki T."/>
            <person name="Matsutani M."/>
        </authorList>
    </citation>
    <scope>NUCLEOTIDE SEQUENCE</scope>
    <source>
        <strain evidence="2">7C1</strain>
        <strain evidence="1">8C4</strain>
    </source>
</reference>
<evidence type="ECO:0008006" key="5">
    <source>
        <dbReference type="Google" id="ProtNLM"/>
    </source>
</evidence>
<reference evidence="2" key="2">
    <citation type="journal article" date="2020" name="Int. Dairy J.">
        <title>Lactic acid bacterial diversity in Brie cheese focusing on salt concentration and pH of isolation medium and characterisation of halophilic and alkaliphilic lactic acid bacterial isolates.</title>
        <authorList>
            <person name="Unno R."/>
            <person name="Matsutani M."/>
            <person name="Suzuki T."/>
            <person name="Kodama K."/>
            <person name="Matsushita H."/>
            <person name="Yamasato K."/>
            <person name="Koizumi Y."/>
            <person name="Ishikawa M."/>
        </authorList>
    </citation>
    <scope>NUCLEOTIDE SEQUENCE</scope>
    <source>
        <strain evidence="2">7C1</strain>
        <strain evidence="1">8C4</strain>
    </source>
</reference>
<proteinExistence type="predicted"/>
<dbReference type="Proteomes" id="UP000886607">
    <property type="component" value="Unassembled WGS sequence"/>
</dbReference>